<reference evidence="1" key="1">
    <citation type="submission" date="2023-03" db="EMBL/GenBank/DDBJ databases">
        <title>Chromosome-scale reference genome and RAD-based genetic map of yellow starthistle (Centaurea solstitialis) reveal putative structural variation and QTLs associated with invader traits.</title>
        <authorList>
            <person name="Reatini B."/>
            <person name="Cang F.A."/>
            <person name="Jiang Q."/>
            <person name="Mckibben M.T.W."/>
            <person name="Barker M.S."/>
            <person name="Rieseberg L.H."/>
            <person name="Dlugosch K.M."/>
        </authorList>
    </citation>
    <scope>NUCLEOTIDE SEQUENCE</scope>
    <source>
        <strain evidence="1">CAN-66</strain>
        <tissue evidence="1">Leaf</tissue>
    </source>
</reference>
<evidence type="ECO:0000313" key="2">
    <source>
        <dbReference type="Proteomes" id="UP001172457"/>
    </source>
</evidence>
<protein>
    <submittedName>
        <fullName evidence="1">Uncharacterized protein</fullName>
    </submittedName>
</protein>
<name>A0AA38T2G7_9ASTR</name>
<sequence>MTTSVFGVIVYHSQFPTFHPKTHTHAHLANYVEKKKRGRMVKKGPWKPDEDKILINYSKRLELHLIQRTSSTRWNFLPSSLDEQTTT</sequence>
<dbReference type="AlphaFoldDB" id="A0AA38T2G7"/>
<dbReference type="Proteomes" id="UP001172457">
    <property type="component" value="Chromosome 4"/>
</dbReference>
<gene>
    <name evidence="1" type="ORF">OSB04_017215</name>
</gene>
<organism evidence="1 2">
    <name type="scientific">Centaurea solstitialis</name>
    <name type="common">yellow star-thistle</name>
    <dbReference type="NCBI Taxonomy" id="347529"/>
    <lineage>
        <taxon>Eukaryota</taxon>
        <taxon>Viridiplantae</taxon>
        <taxon>Streptophyta</taxon>
        <taxon>Embryophyta</taxon>
        <taxon>Tracheophyta</taxon>
        <taxon>Spermatophyta</taxon>
        <taxon>Magnoliopsida</taxon>
        <taxon>eudicotyledons</taxon>
        <taxon>Gunneridae</taxon>
        <taxon>Pentapetalae</taxon>
        <taxon>asterids</taxon>
        <taxon>campanulids</taxon>
        <taxon>Asterales</taxon>
        <taxon>Asteraceae</taxon>
        <taxon>Carduoideae</taxon>
        <taxon>Cardueae</taxon>
        <taxon>Centaureinae</taxon>
        <taxon>Centaurea</taxon>
    </lineage>
</organism>
<dbReference type="EMBL" id="JARYMX010000004">
    <property type="protein sequence ID" value="KAJ9553170.1"/>
    <property type="molecule type" value="Genomic_DNA"/>
</dbReference>
<proteinExistence type="predicted"/>
<keyword evidence="2" id="KW-1185">Reference proteome</keyword>
<accession>A0AA38T2G7</accession>
<comment type="caution">
    <text evidence="1">The sequence shown here is derived from an EMBL/GenBank/DDBJ whole genome shotgun (WGS) entry which is preliminary data.</text>
</comment>
<evidence type="ECO:0000313" key="1">
    <source>
        <dbReference type="EMBL" id="KAJ9553170.1"/>
    </source>
</evidence>